<protein>
    <recommendedName>
        <fullName evidence="8">Histone H4</fullName>
    </recommendedName>
</protein>
<dbReference type="SMART" id="SM00417">
    <property type="entry name" value="H4"/>
    <property type="match status" value="1"/>
</dbReference>
<comment type="function">
    <text evidence="8">Core component of nucleosome. Nucleosomes wrap and compact DNA into chromatin, limiting DNA accessibility to the cellular machineries which require DNA as a template. Histones thereby play a central role in transcription regulation, DNA repair, DNA replication and chromosomal stability. DNA accessibility is regulated via a complex set of post-translational modifications of histones, also called histone code, and nucleosome remodeling.</text>
</comment>
<evidence type="ECO:0000256" key="4">
    <source>
        <dbReference type="ARBA" id="ARBA00022454"/>
    </source>
</evidence>
<dbReference type="InterPro" id="IPR009072">
    <property type="entry name" value="Histone-fold"/>
</dbReference>
<keyword evidence="4 8" id="KW-0158">Chromosome</keyword>
<keyword evidence="10" id="KW-1185">Reference proteome</keyword>
<evidence type="ECO:0000256" key="7">
    <source>
        <dbReference type="ARBA" id="ARBA00023269"/>
    </source>
</evidence>
<dbReference type="Proteomes" id="UP000789739">
    <property type="component" value="Unassembled WGS sequence"/>
</dbReference>
<dbReference type="GO" id="GO:0005634">
    <property type="term" value="C:nucleus"/>
    <property type="evidence" value="ECO:0007669"/>
    <property type="project" value="UniProtKB-SubCell"/>
</dbReference>
<evidence type="ECO:0000256" key="6">
    <source>
        <dbReference type="ARBA" id="ARBA00023242"/>
    </source>
</evidence>
<name>A0A9N9FSV4_9GLOM</name>
<dbReference type="PANTHER" id="PTHR10484">
    <property type="entry name" value="HISTONE H4"/>
    <property type="match status" value="1"/>
</dbReference>
<evidence type="ECO:0000256" key="8">
    <source>
        <dbReference type="RuleBase" id="RU000528"/>
    </source>
</evidence>
<keyword evidence="7 8" id="KW-0544">Nucleosome core</keyword>
<evidence type="ECO:0000256" key="1">
    <source>
        <dbReference type="ARBA" id="ARBA00004123"/>
    </source>
</evidence>
<reference evidence="9" key="1">
    <citation type="submission" date="2021-06" db="EMBL/GenBank/DDBJ databases">
        <authorList>
            <person name="Kallberg Y."/>
            <person name="Tangrot J."/>
            <person name="Rosling A."/>
        </authorList>
    </citation>
    <scope>NUCLEOTIDE SEQUENCE</scope>
    <source>
        <strain evidence="9">BR232B</strain>
    </source>
</reference>
<organism evidence="9 10">
    <name type="scientific">Paraglomus brasilianum</name>
    <dbReference type="NCBI Taxonomy" id="144538"/>
    <lineage>
        <taxon>Eukaryota</taxon>
        <taxon>Fungi</taxon>
        <taxon>Fungi incertae sedis</taxon>
        <taxon>Mucoromycota</taxon>
        <taxon>Glomeromycotina</taxon>
        <taxon>Glomeromycetes</taxon>
        <taxon>Paraglomerales</taxon>
        <taxon>Paraglomeraceae</taxon>
        <taxon>Paraglomus</taxon>
    </lineage>
</organism>
<dbReference type="GO" id="GO:0003677">
    <property type="term" value="F:DNA binding"/>
    <property type="evidence" value="ECO:0007669"/>
    <property type="project" value="UniProtKB-KW"/>
</dbReference>
<dbReference type="AlphaFoldDB" id="A0A9N9FSV4"/>
<sequence>MTRTKSKLQASVGRGLGKNVLLTPKRHRKILRENIKGISQTAIRRLARRGGVKRMSNDSYEEVRQALKAFLTDVLKDVIMYCEHQEKKVATLSEVSLSLKRRGKVVYGFRGNAVVARKEEQDKRT</sequence>
<comment type="subunit">
    <text evidence="8">The nucleosome is a histone octamer containing two molecules each of H2A, H2B, H3 and H4 assembled in one H3-H4 heterotetramer and two H2A-H2B heterodimers. The octamer wraps approximately 147 bp of DNA.</text>
</comment>
<dbReference type="PRINTS" id="PR00623">
    <property type="entry name" value="HISTONEH4"/>
</dbReference>
<accession>A0A9N9FSV4</accession>
<dbReference type="SUPFAM" id="SSF47113">
    <property type="entry name" value="Histone-fold"/>
    <property type="match status" value="1"/>
</dbReference>
<evidence type="ECO:0000313" key="10">
    <source>
        <dbReference type="Proteomes" id="UP000789739"/>
    </source>
</evidence>
<evidence type="ECO:0000256" key="2">
    <source>
        <dbReference type="ARBA" id="ARBA00004286"/>
    </source>
</evidence>
<dbReference type="GO" id="GO:0046982">
    <property type="term" value="F:protein heterodimerization activity"/>
    <property type="evidence" value="ECO:0007669"/>
    <property type="project" value="InterPro"/>
</dbReference>
<dbReference type="Gene3D" id="1.10.20.10">
    <property type="entry name" value="Histone, subunit A"/>
    <property type="match status" value="1"/>
</dbReference>
<dbReference type="EMBL" id="CAJVPI010000652">
    <property type="protein sequence ID" value="CAG8559690.1"/>
    <property type="molecule type" value="Genomic_DNA"/>
</dbReference>
<dbReference type="CDD" id="cd22912">
    <property type="entry name" value="HFD_H4"/>
    <property type="match status" value="1"/>
</dbReference>
<gene>
    <name evidence="9" type="ORF">PBRASI_LOCUS5524</name>
</gene>
<evidence type="ECO:0000256" key="5">
    <source>
        <dbReference type="ARBA" id="ARBA00023125"/>
    </source>
</evidence>
<dbReference type="GO" id="GO:0000786">
    <property type="term" value="C:nucleosome"/>
    <property type="evidence" value="ECO:0007669"/>
    <property type="project" value="UniProtKB-KW"/>
</dbReference>
<keyword evidence="5 8" id="KW-0238">DNA-binding</keyword>
<dbReference type="InterPro" id="IPR001951">
    <property type="entry name" value="Histone_H4"/>
</dbReference>
<comment type="similarity">
    <text evidence="3 8">Belongs to the histone H4 family.</text>
</comment>
<evidence type="ECO:0000256" key="3">
    <source>
        <dbReference type="ARBA" id="ARBA00006564"/>
    </source>
</evidence>
<proteinExistence type="inferred from homology"/>
<comment type="subcellular location">
    <subcellularLocation>
        <location evidence="2">Chromosome</location>
    </subcellularLocation>
    <subcellularLocation>
        <location evidence="1">Nucleus</location>
    </subcellularLocation>
</comment>
<comment type="caution">
    <text evidence="9">The sequence shown here is derived from an EMBL/GenBank/DDBJ whole genome shotgun (WGS) entry which is preliminary data.</text>
</comment>
<dbReference type="OrthoDB" id="3919494at2759"/>
<dbReference type="GO" id="GO:0030527">
    <property type="term" value="F:structural constituent of chromatin"/>
    <property type="evidence" value="ECO:0007669"/>
    <property type="project" value="InterPro"/>
</dbReference>
<keyword evidence="6 8" id="KW-0539">Nucleus</keyword>
<evidence type="ECO:0000313" key="9">
    <source>
        <dbReference type="EMBL" id="CAG8559690.1"/>
    </source>
</evidence>